<evidence type="ECO:0008006" key="3">
    <source>
        <dbReference type="Google" id="ProtNLM"/>
    </source>
</evidence>
<keyword evidence="2" id="KW-1185">Reference proteome</keyword>
<gene>
    <name evidence="1" type="ORF">BU23DRAFT_563087</name>
</gene>
<sequence length="374" mass="43365">MDLDPPSSSSIPTLRSQKQILQEEFGTLDSAHVFNEIITWQSFLRVPPTETWTTLKLPYQAPNCPHLPSLGQILEVNEQHGLRKNNGLHDVCKIGDTIIKLSADPNIVEEAENLLFVAENLPQLRVPTVLAVWEALSEVNTVVYCLMMNYIEGFTLRHEEMAKFPEKALDIICAKVSAQIRDLRSLPSEGYYGRVHRQGWLHPPSGILPTPTPVLSVSGTYSTYQEFTSAIYRSYEWHKAVGVCMEEFPPGYASRVAELWSIFSGWESHELKFTWIDLKIENMVVRPVKDDARNKDWEVFLIDWECAGWYPAWVQSMQFYQRCHVKIRDQTQLDKYGKHPFVFYYRNAEIERLMIKDFDPNPDRERLHKTTEND</sequence>
<evidence type="ECO:0000313" key="2">
    <source>
        <dbReference type="Proteomes" id="UP000800036"/>
    </source>
</evidence>
<dbReference type="Proteomes" id="UP000800036">
    <property type="component" value="Unassembled WGS sequence"/>
</dbReference>
<dbReference type="OrthoDB" id="4177236at2759"/>
<dbReference type="EMBL" id="ML976657">
    <property type="protein sequence ID" value="KAF1979693.1"/>
    <property type="molecule type" value="Genomic_DNA"/>
</dbReference>
<dbReference type="AlphaFoldDB" id="A0A6A5VPV5"/>
<dbReference type="SUPFAM" id="SSF56112">
    <property type="entry name" value="Protein kinase-like (PK-like)"/>
    <property type="match status" value="1"/>
</dbReference>
<organism evidence="1 2">
    <name type="scientific">Bimuria novae-zelandiae CBS 107.79</name>
    <dbReference type="NCBI Taxonomy" id="1447943"/>
    <lineage>
        <taxon>Eukaryota</taxon>
        <taxon>Fungi</taxon>
        <taxon>Dikarya</taxon>
        <taxon>Ascomycota</taxon>
        <taxon>Pezizomycotina</taxon>
        <taxon>Dothideomycetes</taxon>
        <taxon>Pleosporomycetidae</taxon>
        <taxon>Pleosporales</taxon>
        <taxon>Massarineae</taxon>
        <taxon>Didymosphaeriaceae</taxon>
        <taxon>Bimuria</taxon>
    </lineage>
</organism>
<protein>
    <recommendedName>
        <fullName evidence="3">Aminoglycoside phosphotransferase domain-containing protein</fullName>
    </recommendedName>
</protein>
<dbReference type="InterPro" id="IPR011009">
    <property type="entry name" value="Kinase-like_dom_sf"/>
</dbReference>
<accession>A0A6A5VPV5</accession>
<dbReference type="PANTHER" id="PTHR21310:SF48">
    <property type="entry name" value="AMINOGLYCOSIDE PHOSPHOTRANSFERASE DOMAIN-CONTAINING PROTEIN"/>
    <property type="match status" value="1"/>
</dbReference>
<reference evidence="1" key="1">
    <citation type="journal article" date="2020" name="Stud. Mycol.">
        <title>101 Dothideomycetes genomes: a test case for predicting lifestyles and emergence of pathogens.</title>
        <authorList>
            <person name="Haridas S."/>
            <person name="Albert R."/>
            <person name="Binder M."/>
            <person name="Bloem J."/>
            <person name="Labutti K."/>
            <person name="Salamov A."/>
            <person name="Andreopoulos B."/>
            <person name="Baker S."/>
            <person name="Barry K."/>
            <person name="Bills G."/>
            <person name="Bluhm B."/>
            <person name="Cannon C."/>
            <person name="Castanera R."/>
            <person name="Culley D."/>
            <person name="Daum C."/>
            <person name="Ezra D."/>
            <person name="Gonzalez J."/>
            <person name="Henrissat B."/>
            <person name="Kuo A."/>
            <person name="Liang C."/>
            <person name="Lipzen A."/>
            <person name="Lutzoni F."/>
            <person name="Magnuson J."/>
            <person name="Mondo S."/>
            <person name="Nolan M."/>
            <person name="Ohm R."/>
            <person name="Pangilinan J."/>
            <person name="Park H.-J."/>
            <person name="Ramirez L."/>
            <person name="Alfaro M."/>
            <person name="Sun H."/>
            <person name="Tritt A."/>
            <person name="Yoshinaga Y."/>
            <person name="Zwiers L.-H."/>
            <person name="Turgeon B."/>
            <person name="Goodwin S."/>
            <person name="Spatafora J."/>
            <person name="Crous P."/>
            <person name="Grigoriev I."/>
        </authorList>
    </citation>
    <scope>NUCLEOTIDE SEQUENCE</scope>
    <source>
        <strain evidence="1">CBS 107.79</strain>
    </source>
</reference>
<dbReference type="PANTHER" id="PTHR21310">
    <property type="entry name" value="AMINOGLYCOSIDE PHOSPHOTRANSFERASE-RELATED-RELATED"/>
    <property type="match status" value="1"/>
</dbReference>
<evidence type="ECO:0000313" key="1">
    <source>
        <dbReference type="EMBL" id="KAF1979693.1"/>
    </source>
</evidence>
<proteinExistence type="predicted"/>
<dbReference type="InterPro" id="IPR051678">
    <property type="entry name" value="AGP_Transferase"/>
</dbReference>
<name>A0A6A5VPV5_9PLEO</name>